<sequence>MYFVCNCIKCKSLMYSLTWATCWNGAENGARNNSRRREHSFTPTQCVQPEKDSSAKADATLWPRPRRRLRGRYMAPPRRPAVGEVEGAAALPPGGCWAAHRRWPRPGRPLRRAPTALAGAPPSAAPCMGGNGGGGGGNGGGGGGGNGGAGGGTPWCTSRRRPPVRALSASGRPLDGAAPTVASAAATAAAATLRSRRRPPPRGSTGCPL</sequence>
<name>A0ACC3CCY6_PYRYE</name>
<gene>
    <name evidence="1" type="ORF">I4F81_010524</name>
</gene>
<evidence type="ECO:0000313" key="2">
    <source>
        <dbReference type="Proteomes" id="UP000798662"/>
    </source>
</evidence>
<protein>
    <submittedName>
        <fullName evidence="1">Uncharacterized protein</fullName>
    </submittedName>
</protein>
<keyword evidence="2" id="KW-1185">Reference proteome</keyword>
<comment type="caution">
    <text evidence="1">The sequence shown here is derived from an EMBL/GenBank/DDBJ whole genome shotgun (WGS) entry which is preliminary data.</text>
</comment>
<dbReference type="Proteomes" id="UP000798662">
    <property type="component" value="Chromosome 3"/>
</dbReference>
<dbReference type="EMBL" id="CM020620">
    <property type="protein sequence ID" value="KAK1868027.1"/>
    <property type="molecule type" value="Genomic_DNA"/>
</dbReference>
<accession>A0ACC3CCY6</accession>
<proteinExistence type="predicted"/>
<organism evidence="1 2">
    <name type="scientific">Pyropia yezoensis</name>
    <name type="common">Susabi-nori</name>
    <name type="synonym">Porphyra yezoensis</name>
    <dbReference type="NCBI Taxonomy" id="2788"/>
    <lineage>
        <taxon>Eukaryota</taxon>
        <taxon>Rhodophyta</taxon>
        <taxon>Bangiophyceae</taxon>
        <taxon>Bangiales</taxon>
        <taxon>Bangiaceae</taxon>
        <taxon>Pyropia</taxon>
    </lineage>
</organism>
<evidence type="ECO:0000313" key="1">
    <source>
        <dbReference type="EMBL" id="KAK1868027.1"/>
    </source>
</evidence>
<reference evidence="1" key="1">
    <citation type="submission" date="2019-11" db="EMBL/GenBank/DDBJ databases">
        <title>Nori genome reveals adaptations in red seaweeds to the harsh intertidal environment.</title>
        <authorList>
            <person name="Wang D."/>
            <person name="Mao Y."/>
        </authorList>
    </citation>
    <scope>NUCLEOTIDE SEQUENCE</scope>
    <source>
        <tissue evidence="1">Gametophyte</tissue>
    </source>
</reference>